<keyword evidence="2" id="KW-1185">Reference proteome</keyword>
<evidence type="ECO:0000313" key="1">
    <source>
        <dbReference type="EMBL" id="KAK9130759.1"/>
    </source>
</evidence>
<comment type="caution">
    <text evidence="1">The sequence shown here is derived from an EMBL/GenBank/DDBJ whole genome shotgun (WGS) entry which is preliminary data.</text>
</comment>
<gene>
    <name evidence="1" type="ORF">Sjap_011246</name>
</gene>
<organism evidence="1 2">
    <name type="scientific">Stephania japonica</name>
    <dbReference type="NCBI Taxonomy" id="461633"/>
    <lineage>
        <taxon>Eukaryota</taxon>
        <taxon>Viridiplantae</taxon>
        <taxon>Streptophyta</taxon>
        <taxon>Embryophyta</taxon>
        <taxon>Tracheophyta</taxon>
        <taxon>Spermatophyta</taxon>
        <taxon>Magnoliopsida</taxon>
        <taxon>Ranunculales</taxon>
        <taxon>Menispermaceae</taxon>
        <taxon>Menispermoideae</taxon>
        <taxon>Cissampelideae</taxon>
        <taxon>Stephania</taxon>
    </lineage>
</organism>
<dbReference type="Proteomes" id="UP001417504">
    <property type="component" value="Unassembled WGS sequence"/>
</dbReference>
<dbReference type="AlphaFoldDB" id="A0AAP0JBB3"/>
<evidence type="ECO:0000313" key="2">
    <source>
        <dbReference type="Proteomes" id="UP001417504"/>
    </source>
</evidence>
<sequence>MQDDFTELQNINSRWQNLGTQVSRMTTTLEHLIDKEEISPQPIFDLEETMKAVTLKNVELDEFSIVDEYLSEPGEALEDDHAVTKSFVLKVSVELPILKEGMHVSLPKVVDAPFVVDISKGEGIT</sequence>
<accession>A0AAP0JBB3</accession>
<reference evidence="1 2" key="1">
    <citation type="submission" date="2024-01" db="EMBL/GenBank/DDBJ databases">
        <title>Genome assemblies of Stephania.</title>
        <authorList>
            <person name="Yang L."/>
        </authorList>
    </citation>
    <scope>NUCLEOTIDE SEQUENCE [LARGE SCALE GENOMIC DNA]</scope>
    <source>
        <strain evidence="1">QJT</strain>
        <tissue evidence="1">Leaf</tissue>
    </source>
</reference>
<protein>
    <submittedName>
        <fullName evidence="1">Uncharacterized protein</fullName>
    </submittedName>
</protein>
<dbReference type="EMBL" id="JBBNAE010000004">
    <property type="protein sequence ID" value="KAK9130759.1"/>
    <property type="molecule type" value="Genomic_DNA"/>
</dbReference>
<name>A0AAP0JBB3_9MAGN</name>
<proteinExistence type="predicted"/>